<dbReference type="Proteomes" id="UP000694416">
    <property type="component" value="Unplaced"/>
</dbReference>
<evidence type="ECO:0000313" key="4">
    <source>
        <dbReference type="Proteomes" id="UP000694416"/>
    </source>
</evidence>
<keyword evidence="2" id="KW-0472">Membrane</keyword>
<accession>A0A8C9GYT2</accession>
<proteinExistence type="predicted"/>
<protein>
    <submittedName>
        <fullName evidence="3">Uncharacterized protein</fullName>
    </submittedName>
</protein>
<dbReference type="AlphaFoldDB" id="A0A8C9GYT2"/>
<sequence length="95" mass="11225">MLYHSFTAWYWRMSVVSTWTLVGSMFYFGQKKEKPTDDEVEQKDIPTSEVPSERSECPKGFYVERMVTYKEDFVPVTEKILNYWKSWTSDAGAES</sequence>
<reference evidence="3" key="1">
    <citation type="submission" date="2025-08" db="UniProtKB">
        <authorList>
            <consortium name="Ensembl"/>
        </authorList>
    </citation>
    <scope>IDENTIFICATION</scope>
</reference>
<evidence type="ECO:0000313" key="3">
    <source>
        <dbReference type="Ensembl" id="ENSPTEP00000011345.1"/>
    </source>
</evidence>
<organism evidence="3 4">
    <name type="scientific">Piliocolobus tephrosceles</name>
    <name type="common">Ugandan red Colobus</name>
    <dbReference type="NCBI Taxonomy" id="591936"/>
    <lineage>
        <taxon>Eukaryota</taxon>
        <taxon>Metazoa</taxon>
        <taxon>Chordata</taxon>
        <taxon>Craniata</taxon>
        <taxon>Vertebrata</taxon>
        <taxon>Euteleostomi</taxon>
        <taxon>Mammalia</taxon>
        <taxon>Eutheria</taxon>
        <taxon>Euarchontoglires</taxon>
        <taxon>Primates</taxon>
        <taxon>Haplorrhini</taxon>
        <taxon>Catarrhini</taxon>
        <taxon>Cercopithecidae</taxon>
        <taxon>Colobinae</taxon>
        <taxon>Piliocolobus</taxon>
    </lineage>
</organism>
<keyword evidence="4" id="KW-1185">Reference proteome</keyword>
<name>A0A8C9GYT2_9PRIM</name>
<keyword evidence="2" id="KW-1133">Transmembrane helix</keyword>
<keyword evidence="2" id="KW-0812">Transmembrane</keyword>
<dbReference type="InterPro" id="IPR038831">
    <property type="entry name" value="SMIM26"/>
</dbReference>
<dbReference type="Ensembl" id="ENSPTET00000017141.1">
    <property type="protein sequence ID" value="ENSPTEP00000011345.1"/>
    <property type="gene ID" value="ENSPTEG00000012799.1"/>
</dbReference>
<feature type="transmembrane region" description="Helical" evidence="2">
    <location>
        <begin position="6"/>
        <end position="28"/>
    </location>
</feature>
<dbReference type="PANTHER" id="PTHR40386">
    <property type="entry name" value="SMALL INTEGRAL MEMBRANE PROTEIN 26"/>
    <property type="match status" value="1"/>
</dbReference>
<evidence type="ECO:0000256" key="1">
    <source>
        <dbReference type="SAM" id="MobiDB-lite"/>
    </source>
</evidence>
<feature type="region of interest" description="Disordered" evidence="1">
    <location>
        <begin position="33"/>
        <end position="54"/>
    </location>
</feature>
<dbReference type="PANTHER" id="PTHR40386:SF1">
    <property type="entry name" value="SMALL INTEGRAL MEMBRANE PROTEIN 26"/>
    <property type="match status" value="1"/>
</dbReference>
<evidence type="ECO:0000256" key="2">
    <source>
        <dbReference type="SAM" id="Phobius"/>
    </source>
</evidence>
<reference evidence="3" key="2">
    <citation type="submission" date="2025-09" db="UniProtKB">
        <authorList>
            <consortium name="Ensembl"/>
        </authorList>
    </citation>
    <scope>IDENTIFICATION</scope>
</reference>